<keyword evidence="10" id="KW-0137">Centromere</keyword>
<evidence type="ECO:0000259" key="11">
    <source>
        <dbReference type="PROSITE" id="PS51793"/>
    </source>
</evidence>
<keyword evidence="8" id="KW-0539">Nucleus</keyword>
<evidence type="ECO:0000256" key="3">
    <source>
        <dbReference type="ARBA" id="ARBA00022454"/>
    </source>
</evidence>
<keyword evidence="6" id="KW-0498">Mitosis</keyword>
<keyword evidence="4" id="KW-0132">Cell division</keyword>
<evidence type="ECO:0000256" key="1">
    <source>
        <dbReference type="ARBA" id="ARBA00004123"/>
    </source>
</evidence>
<dbReference type="EMBL" id="MBFT01000191">
    <property type="protein sequence ID" value="PVU95304.1"/>
    <property type="molecule type" value="Genomic_DNA"/>
</dbReference>
<dbReference type="GO" id="GO:0046872">
    <property type="term" value="F:metal ion binding"/>
    <property type="evidence" value="ECO:0007669"/>
    <property type="project" value="UniProtKB-KW"/>
</dbReference>
<dbReference type="GO" id="GO:0034080">
    <property type="term" value="P:CENP-A containing chromatin assembly"/>
    <property type="evidence" value="ECO:0007669"/>
    <property type="project" value="TreeGrafter"/>
</dbReference>
<gene>
    <name evidence="12" type="ORF">BB559_002784</name>
</gene>
<protein>
    <recommendedName>
        <fullName evidence="11">Mis18 domain-containing protein</fullName>
    </recommendedName>
</protein>
<dbReference type="Proteomes" id="UP000245699">
    <property type="component" value="Unassembled WGS sequence"/>
</dbReference>
<dbReference type="InterPro" id="IPR034752">
    <property type="entry name" value="Mis18"/>
</dbReference>
<dbReference type="GO" id="GO:0000775">
    <property type="term" value="C:chromosome, centromeric region"/>
    <property type="evidence" value="ECO:0007669"/>
    <property type="project" value="UniProtKB-SubCell"/>
</dbReference>
<evidence type="ECO:0000256" key="4">
    <source>
        <dbReference type="ARBA" id="ARBA00022618"/>
    </source>
</evidence>
<evidence type="ECO:0000313" key="12">
    <source>
        <dbReference type="EMBL" id="PVU95304.1"/>
    </source>
</evidence>
<evidence type="ECO:0000256" key="8">
    <source>
        <dbReference type="ARBA" id="ARBA00023242"/>
    </source>
</evidence>
<name>A0A2T9YSR1_9FUNG</name>
<dbReference type="PANTHER" id="PTHR16431:SF1">
    <property type="entry name" value="NEUROGENIC PROTEIN MASTERMIND"/>
    <property type="match status" value="1"/>
</dbReference>
<organism evidence="12 13">
    <name type="scientific">Furculomyces boomerangus</name>
    <dbReference type="NCBI Taxonomy" id="61424"/>
    <lineage>
        <taxon>Eukaryota</taxon>
        <taxon>Fungi</taxon>
        <taxon>Fungi incertae sedis</taxon>
        <taxon>Zoopagomycota</taxon>
        <taxon>Kickxellomycotina</taxon>
        <taxon>Harpellomycetes</taxon>
        <taxon>Harpellales</taxon>
        <taxon>Harpellaceae</taxon>
        <taxon>Furculomyces</taxon>
    </lineage>
</organism>
<evidence type="ECO:0000256" key="10">
    <source>
        <dbReference type="ARBA" id="ARBA00023328"/>
    </source>
</evidence>
<dbReference type="PROSITE" id="PS51793">
    <property type="entry name" value="MIS18"/>
    <property type="match status" value="1"/>
</dbReference>
<dbReference type="OrthoDB" id="74210at2759"/>
<keyword evidence="9" id="KW-0131">Cell cycle</keyword>
<keyword evidence="3" id="KW-0158">Chromosome</keyword>
<dbReference type="Pfam" id="PF03226">
    <property type="entry name" value="Yippee-Mis18"/>
    <property type="match status" value="1"/>
</dbReference>
<dbReference type="STRING" id="61424.A0A2T9YSR1"/>
<evidence type="ECO:0000256" key="7">
    <source>
        <dbReference type="ARBA" id="ARBA00022833"/>
    </source>
</evidence>
<dbReference type="GO" id="GO:0051301">
    <property type="term" value="P:cell division"/>
    <property type="evidence" value="ECO:0007669"/>
    <property type="project" value="UniProtKB-KW"/>
</dbReference>
<keyword evidence="13" id="KW-1185">Reference proteome</keyword>
<evidence type="ECO:0000256" key="9">
    <source>
        <dbReference type="ARBA" id="ARBA00023306"/>
    </source>
</evidence>
<accession>A0A2T9YSR1</accession>
<keyword evidence="7" id="KW-0862">Zinc</keyword>
<dbReference type="PANTHER" id="PTHR16431">
    <property type="entry name" value="NEUROGENIC PROTEIN MASTERMIND"/>
    <property type="match status" value="1"/>
</dbReference>
<comment type="subcellular location">
    <subcellularLocation>
        <location evidence="2">Chromosome</location>
        <location evidence="2">Centromere</location>
    </subcellularLocation>
    <subcellularLocation>
        <location evidence="1">Nucleus</location>
    </subcellularLocation>
</comment>
<comment type="caution">
    <text evidence="12">The sequence shown here is derived from an EMBL/GenBank/DDBJ whole genome shotgun (WGS) entry which is preliminary data.</text>
</comment>
<proteinExistence type="predicted"/>
<evidence type="ECO:0000313" key="13">
    <source>
        <dbReference type="Proteomes" id="UP000245699"/>
    </source>
</evidence>
<dbReference type="GO" id="GO:0007059">
    <property type="term" value="P:chromosome segregation"/>
    <property type="evidence" value="ECO:0007669"/>
    <property type="project" value="TreeGrafter"/>
</dbReference>
<dbReference type="InterPro" id="IPR004910">
    <property type="entry name" value="Yippee/Mis18/Cereblon"/>
</dbReference>
<evidence type="ECO:0000256" key="5">
    <source>
        <dbReference type="ARBA" id="ARBA00022723"/>
    </source>
</evidence>
<feature type="domain" description="Mis18" evidence="11">
    <location>
        <begin position="67"/>
        <end position="169"/>
    </location>
</feature>
<evidence type="ECO:0000256" key="6">
    <source>
        <dbReference type="ARBA" id="ARBA00022776"/>
    </source>
</evidence>
<dbReference type="AlphaFoldDB" id="A0A2T9YSR1"/>
<sequence length="230" mass="26228">MENDYSRYKRPKPIKSTTINIEAPSLVEKNSYPNKKMVLGNNYEYSREMQIATASNQKQKNNKNSDSAVFMCGTCNSILGDSISYIGIDKEMGILILSSISEYVTIDEDTFIENDSLKKGWQVLNVFKNLICSECNHTLGNTYISTNTSLDSLRNLFCFKFDRIKKYILGQNSQKTAMFETNQEIPTTLELQEVLLKTQEGLVQVTERLLALEQDFEKLTLTLEKDGSIH</sequence>
<dbReference type="GO" id="GO:0005634">
    <property type="term" value="C:nucleus"/>
    <property type="evidence" value="ECO:0007669"/>
    <property type="project" value="UniProtKB-SubCell"/>
</dbReference>
<keyword evidence="5" id="KW-0479">Metal-binding</keyword>
<evidence type="ECO:0000256" key="2">
    <source>
        <dbReference type="ARBA" id="ARBA00004584"/>
    </source>
</evidence>
<dbReference type="GO" id="GO:0000785">
    <property type="term" value="C:chromatin"/>
    <property type="evidence" value="ECO:0007669"/>
    <property type="project" value="TreeGrafter"/>
</dbReference>
<reference evidence="12 13" key="1">
    <citation type="journal article" date="2018" name="MBio">
        <title>Comparative Genomics Reveals the Core Gene Toolbox for the Fungus-Insect Symbiosis.</title>
        <authorList>
            <person name="Wang Y."/>
            <person name="Stata M."/>
            <person name="Wang W."/>
            <person name="Stajich J.E."/>
            <person name="White M.M."/>
            <person name="Moncalvo J.M."/>
        </authorList>
    </citation>
    <scope>NUCLEOTIDE SEQUENCE [LARGE SCALE GENOMIC DNA]</scope>
    <source>
        <strain evidence="12 13">AUS-77-4</strain>
    </source>
</reference>